<accession>A0A9W9G971</accession>
<dbReference type="OrthoDB" id="192702at2759"/>
<protein>
    <submittedName>
        <fullName evidence="1">Uncharacterized protein</fullName>
    </submittedName>
</protein>
<evidence type="ECO:0000313" key="1">
    <source>
        <dbReference type="EMBL" id="KAJ5114431.1"/>
    </source>
</evidence>
<evidence type="ECO:0000313" key="2">
    <source>
        <dbReference type="Proteomes" id="UP001141434"/>
    </source>
</evidence>
<dbReference type="Pfam" id="PF11017">
    <property type="entry name" value="DUF2855"/>
    <property type="match status" value="1"/>
</dbReference>
<name>A0A9W9G971_9EURO</name>
<dbReference type="AlphaFoldDB" id="A0A9W9G971"/>
<dbReference type="InterPro" id="IPR021276">
    <property type="entry name" value="DUF2855"/>
</dbReference>
<gene>
    <name evidence="1" type="ORF">NUU61_000190</name>
</gene>
<sequence length="416" mass="45300">MTEVHVVSKLDNQQHASVTLPAEEGVGQLAESSIRVRTLLVTPYNDPSTWGIVPAWGYAAVEESTIPELSKGAVLWGFWPTSSLPTDLKLNLGKRPGDWTEISEHRQQLMPLYNYYTTASVSESISVISNPGADSPSVQDERERLAWTSIFGILWRAGYLLSEHVFPSHPEKQAIHPLGSVAGLDWTAADGDLSSAVVVSLAASTKTGHAFAYNLQRRLIESAPLGLLQVTSSVARISKAEGNSPKSFPSKIIDYADVAAETSAKWMADLKPSKIVVLDFGARSNALDQFLDLVKKDPVLQSSKVMIVMIGGQQKVYTNEELQAAMKAIADLGKIQYNTSGVQETLLETLGSEEYYGVISKLWDEWLVNRHLNVPGFNIIWGKGISGVDGIEGGWGRLSRGEVGSEEGLVYTVSRT</sequence>
<reference evidence="1" key="2">
    <citation type="journal article" date="2023" name="IMA Fungus">
        <title>Comparative genomic study of the Penicillium genus elucidates a diverse pangenome and 15 lateral gene transfer events.</title>
        <authorList>
            <person name="Petersen C."/>
            <person name="Sorensen T."/>
            <person name="Nielsen M.R."/>
            <person name="Sondergaard T.E."/>
            <person name="Sorensen J.L."/>
            <person name="Fitzpatrick D.A."/>
            <person name="Frisvad J.C."/>
            <person name="Nielsen K.L."/>
        </authorList>
    </citation>
    <scope>NUCLEOTIDE SEQUENCE</scope>
    <source>
        <strain evidence="1">IBT 34128</strain>
    </source>
</reference>
<proteinExistence type="predicted"/>
<dbReference type="GeneID" id="81389942"/>
<dbReference type="Proteomes" id="UP001141434">
    <property type="component" value="Unassembled WGS sequence"/>
</dbReference>
<dbReference type="EMBL" id="JAPMSZ010000001">
    <property type="protein sequence ID" value="KAJ5114431.1"/>
    <property type="molecule type" value="Genomic_DNA"/>
</dbReference>
<organism evidence="1 2">
    <name type="scientific">Penicillium alfredii</name>
    <dbReference type="NCBI Taxonomy" id="1506179"/>
    <lineage>
        <taxon>Eukaryota</taxon>
        <taxon>Fungi</taxon>
        <taxon>Dikarya</taxon>
        <taxon>Ascomycota</taxon>
        <taxon>Pezizomycotina</taxon>
        <taxon>Eurotiomycetes</taxon>
        <taxon>Eurotiomycetidae</taxon>
        <taxon>Eurotiales</taxon>
        <taxon>Aspergillaceae</taxon>
        <taxon>Penicillium</taxon>
    </lineage>
</organism>
<keyword evidence="2" id="KW-1185">Reference proteome</keyword>
<reference evidence="1" key="1">
    <citation type="submission" date="2022-11" db="EMBL/GenBank/DDBJ databases">
        <authorList>
            <person name="Petersen C."/>
        </authorList>
    </citation>
    <scope>NUCLEOTIDE SEQUENCE</scope>
    <source>
        <strain evidence="1">IBT 34128</strain>
    </source>
</reference>
<comment type="caution">
    <text evidence="1">The sequence shown here is derived from an EMBL/GenBank/DDBJ whole genome shotgun (WGS) entry which is preliminary data.</text>
</comment>
<dbReference type="RefSeq" id="XP_056515624.1">
    <property type="nucleotide sequence ID" value="XM_056650774.1"/>
</dbReference>